<dbReference type="RefSeq" id="WP_105074232.1">
    <property type="nucleotide sequence ID" value="NZ_PPGH01000037.1"/>
</dbReference>
<dbReference type="GO" id="GO:0000155">
    <property type="term" value="F:phosphorelay sensor kinase activity"/>
    <property type="evidence" value="ECO:0007669"/>
    <property type="project" value="InterPro"/>
</dbReference>
<dbReference type="EMBL" id="PPGH01000037">
    <property type="protein sequence ID" value="PQJ95180.1"/>
    <property type="molecule type" value="Genomic_DNA"/>
</dbReference>
<feature type="coiled-coil region" evidence="19">
    <location>
        <begin position="1076"/>
        <end position="1103"/>
    </location>
</feature>
<evidence type="ECO:0000256" key="17">
    <source>
        <dbReference type="ARBA" id="ARBA00068150"/>
    </source>
</evidence>
<dbReference type="SUPFAM" id="SSF52172">
    <property type="entry name" value="CheY-like"/>
    <property type="match status" value="2"/>
</dbReference>
<dbReference type="InterPro" id="IPR001789">
    <property type="entry name" value="Sig_transdc_resp-reg_receiver"/>
</dbReference>
<evidence type="ECO:0000259" key="22">
    <source>
        <dbReference type="PROSITE" id="PS50110"/>
    </source>
</evidence>
<dbReference type="SMART" id="SM00448">
    <property type="entry name" value="REC"/>
    <property type="match status" value="2"/>
</dbReference>
<dbReference type="InterPro" id="IPR003594">
    <property type="entry name" value="HATPase_dom"/>
</dbReference>
<keyword evidence="8 20" id="KW-0812">Transmembrane</keyword>
<feature type="domain" description="Response regulatory" evidence="22">
    <location>
        <begin position="776"/>
        <end position="901"/>
    </location>
</feature>
<dbReference type="SUPFAM" id="SSF47384">
    <property type="entry name" value="Homodimeric domain of signal transducing histidine kinase"/>
    <property type="match status" value="1"/>
</dbReference>
<keyword evidence="7" id="KW-0808">Transferase</keyword>
<dbReference type="InterPro" id="IPR036890">
    <property type="entry name" value="HATPase_C_sf"/>
</dbReference>
<feature type="domain" description="PAC" evidence="23">
    <location>
        <begin position="467"/>
        <end position="519"/>
    </location>
</feature>
<evidence type="ECO:0000256" key="19">
    <source>
        <dbReference type="SAM" id="Coils"/>
    </source>
</evidence>
<evidence type="ECO:0000256" key="9">
    <source>
        <dbReference type="ARBA" id="ARBA00022737"/>
    </source>
</evidence>
<feature type="modified residue" description="4-aspartylphosphate" evidence="18">
    <location>
        <position position="977"/>
    </location>
</feature>
<feature type="domain" description="Response regulatory" evidence="22">
    <location>
        <begin position="928"/>
        <end position="1044"/>
    </location>
</feature>
<dbReference type="InterPro" id="IPR005467">
    <property type="entry name" value="His_kinase_dom"/>
</dbReference>
<dbReference type="Pfam" id="PF08447">
    <property type="entry name" value="PAS_3"/>
    <property type="match status" value="1"/>
</dbReference>
<keyword evidence="6 18" id="KW-0597">Phosphoprotein</keyword>
<evidence type="ECO:0000256" key="16">
    <source>
        <dbReference type="ARBA" id="ARBA00064003"/>
    </source>
</evidence>
<dbReference type="InterPro" id="IPR000700">
    <property type="entry name" value="PAS-assoc_C"/>
</dbReference>
<feature type="transmembrane region" description="Helical" evidence="20">
    <location>
        <begin position="208"/>
        <end position="227"/>
    </location>
</feature>
<evidence type="ECO:0000256" key="2">
    <source>
        <dbReference type="ARBA" id="ARBA00004429"/>
    </source>
</evidence>
<feature type="transmembrane region" description="Helical" evidence="20">
    <location>
        <begin position="21"/>
        <end position="44"/>
    </location>
</feature>
<dbReference type="InterPro" id="IPR000014">
    <property type="entry name" value="PAS"/>
</dbReference>
<keyword evidence="10" id="KW-0547">Nucleotide-binding</keyword>
<keyword evidence="13 20" id="KW-1133">Transmembrane helix</keyword>
<dbReference type="Gene3D" id="3.30.450.20">
    <property type="entry name" value="PAS domain"/>
    <property type="match status" value="2"/>
</dbReference>
<evidence type="ECO:0000256" key="14">
    <source>
        <dbReference type="ARBA" id="ARBA00023012"/>
    </source>
</evidence>
<feature type="transmembrane region" description="Helical" evidence="20">
    <location>
        <begin position="174"/>
        <end position="196"/>
    </location>
</feature>
<dbReference type="AlphaFoldDB" id="A0A2S7XN74"/>
<keyword evidence="15 20" id="KW-0472">Membrane</keyword>
<evidence type="ECO:0000256" key="7">
    <source>
        <dbReference type="ARBA" id="ARBA00022679"/>
    </source>
</evidence>
<evidence type="ECO:0000256" key="1">
    <source>
        <dbReference type="ARBA" id="ARBA00000085"/>
    </source>
</evidence>
<evidence type="ECO:0000256" key="11">
    <source>
        <dbReference type="ARBA" id="ARBA00022777"/>
    </source>
</evidence>
<comment type="catalytic activity">
    <reaction evidence="1">
        <text>ATP + protein L-histidine = ADP + protein N-phospho-L-histidine.</text>
        <dbReference type="EC" id="2.7.13.3"/>
    </reaction>
</comment>
<keyword evidence="12" id="KW-0067">ATP-binding</keyword>
<evidence type="ECO:0000259" key="21">
    <source>
        <dbReference type="PROSITE" id="PS50109"/>
    </source>
</evidence>
<dbReference type="CDD" id="cd00130">
    <property type="entry name" value="PAS"/>
    <property type="match status" value="1"/>
</dbReference>
<dbReference type="Pfam" id="PF00512">
    <property type="entry name" value="HisKA"/>
    <property type="match status" value="1"/>
</dbReference>
<dbReference type="PROSITE" id="PS50113">
    <property type="entry name" value="PAC"/>
    <property type="match status" value="1"/>
</dbReference>
<dbReference type="InterPro" id="IPR003661">
    <property type="entry name" value="HisK_dim/P_dom"/>
</dbReference>
<dbReference type="Gene3D" id="1.10.287.130">
    <property type="match status" value="1"/>
</dbReference>
<organism evidence="24 25">
    <name type="scientific">Chromatium okenii</name>
    <dbReference type="NCBI Taxonomy" id="61644"/>
    <lineage>
        <taxon>Bacteria</taxon>
        <taxon>Pseudomonadati</taxon>
        <taxon>Pseudomonadota</taxon>
        <taxon>Gammaproteobacteria</taxon>
        <taxon>Chromatiales</taxon>
        <taxon>Chromatiaceae</taxon>
        <taxon>Chromatium</taxon>
    </lineage>
</organism>
<evidence type="ECO:0000256" key="8">
    <source>
        <dbReference type="ARBA" id="ARBA00022692"/>
    </source>
</evidence>
<sequence length="1153" mass="129229">MYPSNNGIDFKTLFLSCLKQGAIPIIVPLVAALIALALPLNVVWQSLTLHAVLESAGATIALMVATLIIFFGKQDELSRLPVAIPLGLLGSGLINACHAVLELGQEFVFTNVLSIFIGGLLFATIYLPFGQATVGTHRGRILWITLLIIIGVSVVLAFPQWIPVMFENDKFSALAIAINTVGGVLLLVSSLRFCVLYRRIEDSHYRQFAVLCALLGISGILFSSSTIWNAHWWWWHLLRWGAFVGSSYYLLAKLAESMREHHRAEEHFRQIFERMSSGVIVYSAVDNGKDFIFENINPASERIEKLPHGAVIGQRLTTVFPEVKSFGFLDVLRRVWTTGIAEELPLRLYQDHRIVGWRENYVYRLSSGKVVAVYDDVTEQKQVEDDIRMTRDRLLLATRASQIGIWSWEHLNNRLIWDRRMCEIHGVPVGVDCTQLDHQFWRSRCHPDDVDGVEKALKIAMDNNETFDQEFRIIWPNGSVRYLHAVALYERDYNGQMIRLVGINRDITAQHETETVLRQAKETADAANRAKSEFLANMSHEIRTPMNAVIGLSQLLLDTELNPHQRDYLNKIDSSSRALLGILNDILDYSKIDAGRLDFDDIDFAIDDILNNIEGLFALEADKKGIELYFQIAPEVPPLLRGDPLRLGQIINNLVGNAVKFTTTGEVHLKIECQPLNENLLQLQVSVRDTGIGLTAEQCERLFQPFQQADASTTRRYGGTGLGLTISKRLVELMGGKIFVVSEFGRGSIFSFHVRVAPAHELAKMSRDPAQLRKMKTLVVDDQLTSRLVLEEQLHAWQFPITLAESAESGIAELMAAQRINKPFECALIDWKMPKTDGVAMAAQIAQLVSKGALTHVQVFIMATTFGREQLQNIERFTHINGILEKPIKPTALFDALLALQGQQICVVPVNRVTEIIMALTQPIRGARVLVVEDNVTNLLVARELLIKMGFIVTTARNGEEAINCVIHQNFDAVLMDLQMPTLDGLDATRAIRAMDRGQHLPIIALTANTLDTDRKAAQLAGMSDHLSKPIDAITLAEMLRQWIPIRGIATIEQPLAQFCPVTQSTNQLAYCPDDVAKVMQQLRELEEMLNRKQGQARRIANELCCELETTALAPTFNTINHQIQQLRFNEAIISLRALMASICPPDNKKIAP</sequence>
<protein>
    <recommendedName>
        <fullName evidence="17">Sensory/regulatory protein RpfC</fullName>
        <ecNumber evidence="3">2.7.13.3</ecNumber>
    </recommendedName>
</protein>
<dbReference type="InterPro" id="IPR013655">
    <property type="entry name" value="PAS_fold_3"/>
</dbReference>
<dbReference type="InterPro" id="IPR036097">
    <property type="entry name" value="HisK_dim/P_sf"/>
</dbReference>
<evidence type="ECO:0000256" key="6">
    <source>
        <dbReference type="ARBA" id="ARBA00022553"/>
    </source>
</evidence>
<reference evidence="24 25" key="1">
    <citation type="submission" date="2018-01" db="EMBL/GenBank/DDBJ databases">
        <title>The complete genome sequence of Chromatium okenii LaCa, a purple sulfur bacterium with a turbulent life.</title>
        <authorList>
            <person name="Luedin S.M."/>
            <person name="Liechti N."/>
            <person name="Storelli N."/>
            <person name="Danza F."/>
            <person name="Wittwer M."/>
            <person name="Pothier J.F."/>
            <person name="Tonolla M.A."/>
        </authorList>
    </citation>
    <scope>NUCLEOTIDE SEQUENCE [LARGE SCALE GENOMIC DNA]</scope>
    <source>
        <strain evidence="24 25">LaCa</strain>
    </source>
</reference>
<evidence type="ECO:0000256" key="18">
    <source>
        <dbReference type="PROSITE-ProRule" id="PRU00169"/>
    </source>
</evidence>
<evidence type="ECO:0000256" key="20">
    <source>
        <dbReference type="SAM" id="Phobius"/>
    </source>
</evidence>
<dbReference type="SUPFAM" id="SSF55874">
    <property type="entry name" value="ATPase domain of HSP90 chaperone/DNA topoisomerase II/histidine kinase"/>
    <property type="match status" value="1"/>
</dbReference>
<dbReference type="SMART" id="SM00388">
    <property type="entry name" value="HisKA"/>
    <property type="match status" value="1"/>
</dbReference>
<evidence type="ECO:0000313" key="25">
    <source>
        <dbReference type="Proteomes" id="UP000239936"/>
    </source>
</evidence>
<dbReference type="Pfam" id="PF02518">
    <property type="entry name" value="HATPase_c"/>
    <property type="match status" value="1"/>
</dbReference>
<dbReference type="Proteomes" id="UP000239936">
    <property type="component" value="Unassembled WGS sequence"/>
</dbReference>
<dbReference type="PRINTS" id="PR00344">
    <property type="entry name" value="BCTRLSENSOR"/>
</dbReference>
<dbReference type="InterPro" id="IPR004358">
    <property type="entry name" value="Sig_transdc_His_kin-like_C"/>
</dbReference>
<evidence type="ECO:0000256" key="5">
    <source>
        <dbReference type="ARBA" id="ARBA00022519"/>
    </source>
</evidence>
<keyword evidence="4" id="KW-1003">Cell membrane</keyword>
<keyword evidence="9" id="KW-0677">Repeat</keyword>
<dbReference type="PANTHER" id="PTHR45339:SF1">
    <property type="entry name" value="HYBRID SIGNAL TRANSDUCTION HISTIDINE KINASE J"/>
    <property type="match status" value="1"/>
</dbReference>
<dbReference type="PROSITE" id="PS50110">
    <property type="entry name" value="RESPONSE_REGULATORY"/>
    <property type="match status" value="2"/>
</dbReference>
<gene>
    <name evidence="24" type="ORF">CXB77_12920</name>
</gene>
<dbReference type="FunFam" id="1.10.287.130:FF:000002">
    <property type="entry name" value="Two-component osmosensing histidine kinase"/>
    <property type="match status" value="1"/>
</dbReference>
<dbReference type="Gene3D" id="3.40.50.2300">
    <property type="match status" value="2"/>
</dbReference>
<dbReference type="InterPro" id="IPR035965">
    <property type="entry name" value="PAS-like_dom_sf"/>
</dbReference>
<dbReference type="SMART" id="SM00086">
    <property type="entry name" value="PAC"/>
    <property type="match status" value="1"/>
</dbReference>
<feature type="transmembrane region" description="Helical" evidence="20">
    <location>
        <begin position="107"/>
        <end position="129"/>
    </location>
</feature>
<feature type="transmembrane region" description="Helical" evidence="20">
    <location>
        <begin position="141"/>
        <end position="162"/>
    </location>
</feature>
<dbReference type="GO" id="GO:0005886">
    <property type="term" value="C:plasma membrane"/>
    <property type="evidence" value="ECO:0007669"/>
    <property type="project" value="UniProtKB-SubCell"/>
</dbReference>
<dbReference type="InterPro" id="IPR011006">
    <property type="entry name" value="CheY-like_superfamily"/>
</dbReference>
<feature type="domain" description="Histidine kinase" evidence="21">
    <location>
        <begin position="537"/>
        <end position="758"/>
    </location>
</feature>
<keyword evidence="14" id="KW-0902">Two-component regulatory system</keyword>
<evidence type="ECO:0000256" key="4">
    <source>
        <dbReference type="ARBA" id="ARBA00022475"/>
    </source>
</evidence>
<comment type="subunit">
    <text evidence="16">At low DSF concentrations, interacts with RpfF.</text>
</comment>
<comment type="caution">
    <text evidence="24">The sequence shown here is derived from an EMBL/GenBank/DDBJ whole genome shotgun (WGS) entry which is preliminary data.</text>
</comment>
<name>A0A2S7XN74_9GAMM</name>
<proteinExistence type="predicted"/>
<evidence type="ECO:0000259" key="23">
    <source>
        <dbReference type="PROSITE" id="PS50113"/>
    </source>
</evidence>
<feature type="transmembrane region" description="Helical" evidence="20">
    <location>
        <begin position="50"/>
        <end position="70"/>
    </location>
</feature>
<evidence type="ECO:0000256" key="10">
    <source>
        <dbReference type="ARBA" id="ARBA00022741"/>
    </source>
</evidence>
<dbReference type="GO" id="GO:0005524">
    <property type="term" value="F:ATP binding"/>
    <property type="evidence" value="ECO:0007669"/>
    <property type="project" value="UniProtKB-KW"/>
</dbReference>
<dbReference type="SUPFAM" id="SSF55785">
    <property type="entry name" value="PYP-like sensor domain (PAS domain)"/>
    <property type="match status" value="2"/>
</dbReference>
<dbReference type="FunFam" id="3.30.565.10:FF:000010">
    <property type="entry name" value="Sensor histidine kinase RcsC"/>
    <property type="match status" value="1"/>
</dbReference>
<dbReference type="CDD" id="cd16922">
    <property type="entry name" value="HATPase_EvgS-ArcB-TorS-like"/>
    <property type="match status" value="1"/>
</dbReference>
<dbReference type="EC" id="2.7.13.3" evidence="3"/>
<keyword evidence="25" id="KW-1185">Reference proteome</keyword>
<keyword evidence="19" id="KW-0175">Coiled coil</keyword>
<evidence type="ECO:0000313" key="24">
    <source>
        <dbReference type="EMBL" id="PQJ95180.1"/>
    </source>
</evidence>
<dbReference type="CDD" id="cd17546">
    <property type="entry name" value="REC_hyHK_CKI1_RcsC-like"/>
    <property type="match status" value="2"/>
</dbReference>
<feature type="modified residue" description="4-aspartylphosphate" evidence="18">
    <location>
        <position position="830"/>
    </location>
</feature>
<dbReference type="InterPro" id="IPR001610">
    <property type="entry name" value="PAC"/>
</dbReference>
<evidence type="ECO:0000256" key="13">
    <source>
        <dbReference type="ARBA" id="ARBA00022989"/>
    </source>
</evidence>
<keyword evidence="5" id="KW-0997">Cell inner membrane</keyword>
<dbReference type="Pfam" id="PF00072">
    <property type="entry name" value="Response_reg"/>
    <property type="match status" value="2"/>
</dbReference>
<accession>A0A2S7XN74</accession>
<evidence type="ECO:0000256" key="3">
    <source>
        <dbReference type="ARBA" id="ARBA00012438"/>
    </source>
</evidence>
<comment type="subcellular location">
    <subcellularLocation>
        <location evidence="2">Cell inner membrane</location>
        <topology evidence="2">Multi-pass membrane protein</topology>
    </subcellularLocation>
</comment>
<evidence type="ECO:0000256" key="12">
    <source>
        <dbReference type="ARBA" id="ARBA00022840"/>
    </source>
</evidence>
<dbReference type="Gene3D" id="2.10.70.100">
    <property type="match status" value="1"/>
</dbReference>
<dbReference type="SMART" id="SM00387">
    <property type="entry name" value="HATPase_c"/>
    <property type="match status" value="1"/>
</dbReference>
<dbReference type="OrthoDB" id="9806130at2"/>
<dbReference type="Gene3D" id="3.30.565.10">
    <property type="entry name" value="Histidine kinase-like ATPase, C-terminal domain"/>
    <property type="match status" value="1"/>
</dbReference>
<keyword evidence="11" id="KW-0418">Kinase</keyword>
<dbReference type="PANTHER" id="PTHR45339">
    <property type="entry name" value="HYBRID SIGNAL TRANSDUCTION HISTIDINE KINASE J"/>
    <property type="match status" value="1"/>
</dbReference>
<evidence type="ECO:0000256" key="15">
    <source>
        <dbReference type="ARBA" id="ARBA00023136"/>
    </source>
</evidence>
<dbReference type="FunFam" id="2.10.70.100:FF:000001">
    <property type="entry name" value="Sensory transduction histidine kinase"/>
    <property type="match status" value="1"/>
</dbReference>
<dbReference type="CDD" id="cd00082">
    <property type="entry name" value="HisKA"/>
    <property type="match status" value="1"/>
</dbReference>
<dbReference type="PROSITE" id="PS50109">
    <property type="entry name" value="HIS_KIN"/>
    <property type="match status" value="1"/>
</dbReference>